<comment type="caution">
    <text evidence="2">The sequence shown here is derived from an EMBL/GenBank/DDBJ whole genome shotgun (WGS) entry which is preliminary data.</text>
</comment>
<keyword evidence="3" id="KW-1185">Reference proteome</keyword>
<evidence type="ECO:0000313" key="3">
    <source>
        <dbReference type="Proteomes" id="UP000321567"/>
    </source>
</evidence>
<feature type="chain" id="PRO_5022088511" evidence="1">
    <location>
        <begin position="33"/>
        <end position="126"/>
    </location>
</feature>
<dbReference type="OrthoDB" id="7305318at2"/>
<evidence type="ECO:0000313" key="2">
    <source>
        <dbReference type="EMBL" id="GEO81902.1"/>
    </source>
</evidence>
<protein>
    <submittedName>
        <fullName evidence="2">Uncharacterized protein</fullName>
    </submittedName>
</protein>
<keyword evidence="1" id="KW-0732">Signal</keyword>
<dbReference type="AlphaFoldDB" id="A0A512H8Z7"/>
<sequence length="126" mass="13861">MKPKHSKRRALGVMLALAVIGAAGLAAEPGWAQERTRAYGKATAPFWKVGSLRKDLSALCRRGEFNQVKKDSLFIGYVGTDPGERTLTGIAKKGYNLIDPTGKAEDNVTYHFHNDGYSTCRVYEAR</sequence>
<name>A0A512H8Z7_9PROT</name>
<proteinExistence type="predicted"/>
<gene>
    <name evidence="2" type="ORF">ROR02_20330</name>
</gene>
<dbReference type="Proteomes" id="UP000321567">
    <property type="component" value="Unassembled WGS sequence"/>
</dbReference>
<dbReference type="EMBL" id="BJZO01000052">
    <property type="protein sequence ID" value="GEO81902.1"/>
    <property type="molecule type" value="Genomic_DNA"/>
</dbReference>
<accession>A0A512H8Z7</accession>
<feature type="signal peptide" evidence="1">
    <location>
        <begin position="1"/>
        <end position="32"/>
    </location>
</feature>
<organism evidence="2 3">
    <name type="scientific">Pararhodospirillum oryzae</name>
    <dbReference type="NCBI Taxonomy" id="478448"/>
    <lineage>
        <taxon>Bacteria</taxon>
        <taxon>Pseudomonadati</taxon>
        <taxon>Pseudomonadota</taxon>
        <taxon>Alphaproteobacteria</taxon>
        <taxon>Rhodospirillales</taxon>
        <taxon>Rhodospirillaceae</taxon>
        <taxon>Pararhodospirillum</taxon>
    </lineage>
</organism>
<evidence type="ECO:0000256" key="1">
    <source>
        <dbReference type="SAM" id="SignalP"/>
    </source>
</evidence>
<reference evidence="2 3" key="1">
    <citation type="submission" date="2019-07" db="EMBL/GenBank/DDBJ databases">
        <title>Whole genome shotgun sequence of Rhodospirillum oryzae NBRC 107573.</title>
        <authorList>
            <person name="Hosoyama A."/>
            <person name="Uohara A."/>
            <person name="Ohji S."/>
            <person name="Ichikawa N."/>
        </authorList>
    </citation>
    <scope>NUCLEOTIDE SEQUENCE [LARGE SCALE GENOMIC DNA]</scope>
    <source>
        <strain evidence="2 3">NBRC 107573</strain>
    </source>
</reference>
<dbReference type="RefSeq" id="WP_147163919.1">
    <property type="nucleotide sequence ID" value="NZ_BJZO01000052.1"/>
</dbReference>